<keyword evidence="2" id="KW-0812">Transmembrane</keyword>
<gene>
    <name evidence="3" type="ORF">BPULL_2005</name>
</gene>
<accession>A0A7V8HQ06</accession>
<dbReference type="AlphaFoldDB" id="A0A7V8HQ06"/>
<feature type="compositionally biased region" description="Low complexity" evidence="1">
    <location>
        <begin position="1"/>
        <end position="20"/>
    </location>
</feature>
<keyword evidence="2" id="KW-1133">Transmembrane helix</keyword>
<feature type="region of interest" description="Disordered" evidence="1">
    <location>
        <begin position="1"/>
        <end position="48"/>
    </location>
</feature>
<sequence>MSRGAHAAHANRSARNARNARNTRTRRQPQQTWNVPAPNTGDGGRADGYGTRATFAAPRLTFLNALRAEICKASSLKSTYVLLIINALLLPVGSALMAWAMAFLMSLDPATGTTTDDPQPVAESYMWGSASAFVPTCLLVTGILGVMAVTVEYSSSTIQSSLTANPRRVMFLNAKTLVTAALAFVSSLVGLLLAWAAAYALLSPVGMTPLADGEHALPWVSILGGALLLTAMAVLGVGLGGVCRSTMGGVFALVGLLIIVPSALSMASLAGDRFAWLQSVARCLPDQAVGNVLTAGVDVAVSSSSTNVSVDVEAMNTAAGSAAGASAGSVTAAGSAVASDPSGLFDPTWWQSGLIVLAWMTVAYIIGVMAVRHSDVK</sequence>
<feature type="transmembrane region" description="Helical" evidence="2">
    <location>
        <begin position="125"/>
        <end position="151"/>
    </location>
</feature>
<evidence type="ECO:0000256" key="2">
    <source>
        <dbReference type="SAM" id="Phobius"/>
    </source>
</evidence>
<dbReference type="EMBL" id="JGZJ01000008">
    <property type="protein sequence ID" value="KFI82618.1"/>
    <property type="molecule type" value="Genomic_DNA"/>
</dbReference>
<protein>
    <submittedName>
        <fullName evidence="3">ABC transporter permease</fullName>
    </submittedName>
</protein>
<organism evidence="3 4">
    <name type="scientific">Bifidobacterium pullorum</name>
    <dbReference type="NCBI Taxonomy" id="78448"/>
    <lineage>
        <taxon>Bacteria</taxon>
        <taxon>Bacillati</taxon>
        <taxon>Actinomycetota</taxon>
        <taxon>Actinomycetes</taxon>
        <taxon>Bifidobacteriales</taxon>
        <taxon>Bifidobacteriaceae</taxon>
        <taxon>Bifidobacterium</taxon>
    </lineage>
</organism>
<name>A0A7V8HQ06_9BIFI</name>
<comment type="caution">
    <text evidence="3">The sequence shown here is derived from an EMBL/GenBank/DDBJ whole genome shotgun (WGS) entry which is preliminary data.</text>
</comment>
<evidence type="ECO:0000313" key="4">
    <source>
        <dbReference type="Proteomes" id="UP000029109"/>
    </source>
</evidence>
<feature type="transmembrane region" description="Helical" evidence="2">
    <location>
        <begin position="349"/>
        <end position="371"/>
    </location>
</feature>
<feature type="transmembrane region" description="Helical" evidence="2">
    <location>
        <begin position="80"/>
        <end position="105"/>
    </location>
</feature>
<evidence type="ECO:0000256" key="1">
    <source>
        <dbReference type="SAM" id="MobiDB-lite"/>
    </source>
</evidence>
<dbReference type="Proteomes" id="UP000029109">
    <property type="component" value="Unassembled WGS sequence"/>
</dbReference>
<evidence type="ECO:0000313" key="3">
    <source>
        <dbReference type="EMBL" id="KFI82618.1"/>
    </source>
</evidence>
<feature type="transmembrane region" description="Helical" evidence="2">
    <location>
        <begin position="250"/>
        <end position="270"/>
    </location>
</feature>
<feature type="transmembrane region" description="Helical" evidence="2">
    <location>
        <begin position="177"/>
        <end position="202"/>
    </location>
</feature>
<feature type="transmembrane region" description="Helical" evidence="2">
    <location>
        <begin position="222"/>
        <end position="243"/>
    </location>
</feature>
<keyword evidence="2" id="KW-0472">Membrane</keyword>
<proteinExistence type="predicted"/>
<reference evidence="3 4" key="1">
    <citation type="submission" date="2014-03" db="EMBL/GenBank/DDBJ databases">
        <title>Genomics of Bifidobacteria.</title>
        <authorList>
            <person name="Ventura M."/>
            <person name="Milani C."/>
            <person name="Lugli G.A."/>
        </authorList>
    </citation>
    <scope>NUCLEOTIDE SEQUENCE [LARGE SCALE GENOMIC DNA]</scope>
    <source>
        <strain evidence="3 4">LMG 21816</strain>
    </source>
</reference>